<dbReference type="EMBL" id="AODH01000001">
    <property type="protein sequence ID" value="EUJ42217.1"/>
    <property type="molecule type" value="Genomic_DNA"/>
</dbReference>
<protein>
    <recommendedName>
        <fullName evidence="1">Spore protein YkvP/CgeB glycosyl transferase-like domain-containing protein</fullName>
    </recommendedName>
</protein>
<keyword evidence="3" id="KW-1185">Reference proteome</keyword>
<evidence type="ECO:0000259" key="1">
    <source>
        <dbReference type="Pfam" id="PF13524"/>
    </source>
</evidence>
<dbReference type="AlphaFoldDB" id="W7CZ15"/>
<accession>W7CZ15</accession>
<gene>
    <name evidence="2" type="ORF">BCAMP_00440</name>
</gene>
<dbReference type="Gene3D" id="3.40.50.2000">
    <property type="entry name" value="Glycogen Phosphorylase B"/>
    <property type="match status" value="1"/>
</dbReference>
<dbReference type="Pfam" id="PF13524">
    <property type="entry name" value="Glyco_trans_1_2"/>
    <property type="match status" value="1"/>
</dbReference>
<dbReference type="InterPro" id="IPR055259">
    <property type="entry name" value="YkvP/CgeB_Glyco_trans-like"/>
</dbReference>
<evidence type="ECO:0000313" key="3">
    <source>
        <dbReference type="Proteomes" id="UP000019243"/>
    </source>
</evidence>
<reference evidence="2 3" key="1">
    <citation type="submission" date="2012-12" db="EMBL/GenBank/DDBJ databases">
        <title>Novel taxa of Listeriaceae from agricultural environments in the United States.</title>
        <authorList>
            <person name="den Bakker H.C."/>
            <person name="Allred A."/>
            <person name="Warchocki S."/>
            <person name="Wright E.M."/>
            <person name="Burrell A."/>
            <person name="Nightingale K.K."/>
            <person name="Kephart D."/>
            <person name="Wiedmann M."/>
        </authorList>
    </citation>
    <scope>NUCLEOTIDE SEQUENCE [LARGE SCALE GENOMIC DNA]</scope>
    <source>
        <strain evidence="2 3">FSL F6-1037</strain>
    </source>
</reference>
<evidence type="ECO:0000313" key="2">
    <source>
        <dbReference type="EMBL" id="EUJ42217.1"/>
    </source>
</evidence>
<dbReference type="Proteomes" id="UP000019243">
    <property type="component" value="Unassembled WGS sequence"/>
</dbReference>
<proteinExistence type="predicted"/>
<name>W7CZ15_9LIST</name>
<comment type="caution">
    <text evidence="2">The sequence shown here is derived from an EMBL/GenBank/DDBJ whole genome shotgun (WGS) entry which is preliminary data.</text>
</comment>
<sequence length="526" mass="61311">MAVIFDEFTMSCYQEEVKLITFSPENFKAVLEEQQPDLLFVESAWRGNGGSWEFKIAKYANQDKEALHQLLQWCKSRGIPTVFWNKEDPIHFEKFIETAELFDYIYTTDANMIENYQNRAKHKNVYALPFSAQPRLHNPIRLKNERKDGVSFAGSYYGNRHVERRNDMEEVLEVATIQGLDIFDRNYEKNKEGRTDFSFPERFQKSVQGSLPYKKIPLAYKGYKYMVNVNSIKYSPTMFSRRVFEGLASGTPIISSYSEGIKRFFGDIVMIGDDTSSLEEKFRVVLDNDQLYEQKRLAGIREVMLHHTYQNRLSLILKNIGITYTYQNDVTIIVRAKNEKEAEKAKLLFESQLYPAKKLILLTTINAANAQLMNQYNTSTCRIYHYPYLKNIPSLSDLIDTKYSAYIDLQHFYGKHYLEDMIASAIYSEADIIVKKNHFLFKKNQLIEQEKGLDYQFVSDGGYGQILFKTEMVTSDNVFELFERMAIDDSLASEFSAGKRLFSSDRFNFIKQGGQCPMKFKNQVEK</sequence>
<dbReference type="PATRIC" id="fig|1265861.3.peg.84"/>
<dbReference type="OrthoDB" id="7019976at2"/>
<feature type="domain" description="Spore protein YkvP/CgeB glycosyl transferase-like" evidence="1">
    <location>
        <begin position="204"/>
        <end position="317"/>
    </location>
</feature>
<organism evidence="2 3">
    <name type="scientific">Brochothrix campestris FSL F6-1037</name>
    <dbReference type="NCBI Taxonomy" id="1265861"/>
    <lineage>
        <taxon>Bacteria</taxon>
        <taxon>Bacillati</taxon>
        <taxon>Bacillota</taxon>
        <taxon>Bacilli</taxon>
        <taxon>Bacillales</taxon>
        <taxon>Listeriaceae</taxon>
        <taxon>Brochothrix</taxon>
    </lineage>
</organism>
<dbReference type="STRING" id="1265861.BCAMP_00440"/>